<evidence type="ECO:0000313" key="1">
    <source>
        <dbReference type="EMBL" id="ANH74098.1"/>
    </source>
</evidence>
<organism evidence="1 2">
    <name type="scientific">Ralstonia insidiosa</name>
    <dbReference type="NCBI Taxonomy" id="190721"/>
    <lineage>
        <taxon>Bacteria</taxon>
        <taxon>Pseudomonadati</taxon>
        <taxon>Pseudomonadota</taxon>
        <taxon>Betaproteobacteria</taxon>
        <taxon>Burkholderiales</taxon>
        <taxon>Burkholderiaceae</taxon>
        <taxon>Ralstonia</taxon>
    </lineage>
</organism>
<dbReference type="AlphaFoldDB" id="A0AAC9BGX3"/>
<protein>
    <submittedName>
        <fullName evidence="1">Uncharacterized protein</fullName>
    </submittedName>
</protein>
<gene>
    <name evidence="1" type="ORF">ACS15_2623</name>
</gene>
<reference evidence="1 2" key="1">
    <citation type="submission" date="2015-09" db="EMBL/GenBank/DDBJ databases">
        <authorList>
            <person name="Xu Y."/>
            <person name="Nagy A."/>
            <person name="Liu N.T."/>
            <person name="Nou X."/>
        </authorList>
    </citation>
    <scope>NUCLEOTIDE SEQUENCE [LARGE SCALE GENOMIC DNA]</scope>
    <source>
        <strain evidence="1 2">FC1138</strain>
    </source>
</reference>
<accession>A0AAC9BGX3</accession>
<evidence type="ECO:0000313" key="2">
    <source>
        <dbReference type="Proteomes" id="UP000077927"/>
    </source>
</evidence>
<name>A0AAC9BGX3_9RALS</name>
<sequence>MRAGRRKGAAREETRILARSAAWGRCATNGGNPKLGSCGRTSQVV</sequence>
<dbReference type="EMBL" id="CP012605">
    <property type="protein sequence ID" value="ANH74098.1"/>
    <property type="molecule type" value="Genomic_DNA"/>
</dbReference>
<proteinExistence type="predicted"/>
<dbReference type="Proteomes" id="UP000077927">
    <property type="component" value="Chromosome 1"/>
</dbReference>
<dbReference type="KEGG" id="rin:ACS15_2623"/>